<keyword evidence="3" id="KW-1185">Reference proteome</keyword>
<comment type="caution">
    <text evidence="2">The sequence shown here is derived from an EMBL/GenBank/DDBJ whole genome shotgun (WGS) entry which is preliminary data.</text>
</comment>
<keyword evidence="1" id="KW-0732">Signal</keyword>
<evidence type="ECO:0008006" key="4">
    <source>
        <dbReference type="Google" id="ProtNLM"/>
    </source>
</evidence>
<protein>
    <recommendedName>
        <fullName evidence="4">Secreted protein</fullName>
    </recommendedName>
</protein>
<reference evidence="2" key="1">
    <citation type="submission" date="2021-02" db="EMBL/GenBank/DDBJ databases">
        <authorList>
            <person name="Nowell W R."/>
        </authorList>
    </citation>
    <scope>NUCLEOTIDE SEQUENCE</scope>
</reference>
<sequence length="98" mass="10465">MQSSIAYCLAFCVLIIFAAYQANANVHIGGPGLSSIHVNTGGHETVGTGVNVQLSSRKKRDVSNIPLQRQRRVGVVKTAVCGNGVITMERGRIVCKLQ</sequence>
<name>A0A814QWY2_ADIRI</name>
<feature type="signal peptide" evidence="1">
    <location>
        <begin position="1"/>
        <end position="24"/>
    </location>
</feature>
<evidence type="ECO:0000313" key="2">
    <source>
        <dbReference type="EMBL" id="CAF1125998.1"/>
    </source>
</evidence>
<gene>
    <name evidence="2" type="ORF">XAT740_LOCUS19643</name>
</gene>
<dbReference type="Proteomes" id="UP000663828">
    <property type="component" value="Unassembled WGS sequence"/>
</dbReference>
<dbReference type="AlphaFoldDB" id="A0A814QWY2"/>
<accession>A0A814QWY2</accession>
<dbReference type="EMBL" id="CAJNOR010001345">
    <property type="protein sequence ID" value="CAF1125998.1"/>
    <property type="molecule type" value="Genomic_DNA"/>
</dbReference>
<feature type="chain" id="PRO_5032552417" description="Secreted protein" evidence="1">
    <location>
        <begin position="25"/>
        <end position="98"/>
    </location>
</feature>
<organism evidence="2 3">
    <name type="scientific">Adineta ricciae</name>
    <name type="common">Rotifer</name>
    <dbReference type="NCBI Taxonomy" id="249248"/>
    <lineage>
        <taxon>Eukaryota</taxon>
        <taxon>Metazoa</taxon>
        <taxon>Spiralia</taxon>
        <taxon>Gnathifera</taxon>
        <taxon>Rotifera</taxon>
        <taxon>Eurotatoria</taxon>
        <taxon>Bdelloidea</taxon>
        <taxon>Adinetida</taxon>
        <taxon>Adinetidae</taxon>
        <taxon>Adineta</taxon>
    </lineage>
</organism>
<evidence type="ECO:0000313" key="3">
    <source>
        <dbReference type="Proteomes" id="UP000663828"/>
    </source>
</evidence>
<evidence type="ECO:0000256" key="1">
    <source>
        <dbReference type="SAM" id="SignalP"/>
    </source>
</evidence>
<proteinExistence type="predicted"/>